<organism evidence="2 3">
    <name type="scientific">Lacihabitans soyangensis</name>
    <dbReference type="NCBI Taxonomy" id="869394"/>
    <lineage>
        <taxon>Bacteria</taxon>
        <taxon>Pseudomonadati</taxon>
        <taxon>Bacteroidota</taxon>
        <taxon>Cytophagia</taxon>
        <taxon>Cytophagales</taxon>
        <taxon>Leadbetterellaceae</taxon>
        <taxon>Lacihabitans</taxon>
    </lineage>
</organism>
<protein>
    <recommendedName>
        <fullName evidence="4">PA14 domain-containing protein</fullName>
    </recommendedName>
</protein>
<dbReference type="AlphaFoldDB" id="A0AAE3H5E3"/>
<dbReference type="EMBL" id="RJUF01000180">
    <property type="protein sequence ID" value="MCP9765078.1"/>
    <property type="molecule type" value="Genomic_DNA"/>
</dbReference>
<gene>
    <name evidence="2" type="ORF">EGI31_19260</name>
</gene>
<name>A0AAE3H5E3_9BACT</name>
<reference evidence="2 3" key="1">
    <citation type="submission" date="2018-11" db="EMBL/GenBank/DDBJ databases">
        <title>Novel bacteria species description.</title>
        <authorList>
            <person name="Han J.-H."/>
        </authorList>
    </citation>
    <scope>NUCLEOTIDE SEQUENCE [LARGE SCALE GENOMIC DNA]</scope>
    <source>
        <strain evidence="2 3">KCTC23259</strain>
    </source>
</reference>
<evidence type="ECO:0000256" key="1">
    <source>
        <dbReference type="SAM" id="SignalP"/>
    </source>
</evidence>
<dbReference type="Proteomes" id="UP001204144">
    <property type="component" value="Unassembled WGS sequence"/>
</dbReference>
<evidence type="ECO:0000313" key="2">
    <source>
        <dbReference type="EMBL" id="MCP9765078.1"/>
    </source>
</evidence>
<keyword evidence="3" id="KW-1185">Reference proteome</keyword>
<accession>A0AAE3H5E3</accession>
<dbReference type="RefSeq" id="WP_255038765.1">
    <property type="nucleotide sequence ID" value="NZ_RJUF01000180.1"/>
</dbReference>
<feature type="chain" id="PRO_5041922738" description="PA14 domain-containing protein" evidence="1">
    <location>
        <begin position="20"/>
        <end position="560"/>
    </location>
</feature>
<keyword evidence="1" id="KW-0732">Signal</keyword>
<evidence type="ECO:0008006" key="4">
    <source>
        <dbReference type="Google" id="ProtNLM"/>
    </source>
</evidence>
<comment type="caution">
    <text evidence="2">The sequence shown here is derived from an EMBL/GenBank/DDBJ whole genome shotgun (WGS) entry which is preliminary data.</text>
</comment>
<proteinExistence type="predicted"/>
<evidence type="ECO:0000313" key="3">
    <source>
        <dbReference type="Proteomes" id="UP001204144"/>
    </source>
</evidence>
<sequence>MKKILLLKLLLFQALLGFGQKDFPLNSATWNLSAPWQSAEKITLNPVNEKKTQIIEGKSIVYTKSPNASIVSEIKLQDLKLKFYILQSKSGNAKLNLGDNLSLIFDMNSIDSYGAIVKNNETIIKPVTDAKRKEGLWQKVELVLSLTGLNGIPVIEKVILNDLLIHSNVLLPNLKNSDGNLSFTNQTGLLAFKGFEYIGFQKKQPISISNLSYTLEETYNADRSFESKKQEKISGKSNSLTFDIPNNFNKYILHYKGDMNVEKDGIYGFTLEHQGTGKFLIDGEQVVGSGEYLYRNPISDLKEIKAGKHSFEYIYHPIYWRPVFGVEVSGADFRPYGLNDPKTLPTRQLDGGIFIDNVENKAKTIRSFLNFNTTKLTKVISVGTPEKIHYSFDLDNGSLLQVWKGKFADVTQMWHERGEPQLLYPSGLLTVLNNEIPFFELNNEAQTKPDVYTEFVNAGYELDESGIPTYTYNWKNASFTQKFSPSKGGLLCEITGNQISKFGYTMAIGNEIIKLSDNLYKVDNFYVEINEKAKVYVIENGEKYHLRTNLNGKIAYNLTW</sequence>
<feature type="signal peptide" evidence="1">
    <location>
        <begin position="1"/>
        <end position="19"/>
    </location>
</feature>